<keyword evidence="4 6" id="KW-1133">Transmembrane helix</keyword>
<dbReference type="PANTHER" id="PTHR34697:SF2">
    <property type="entry name" value="PHOSPHATIDYLGLYCEROL LYSYLTRANSFERASE"/>
    <property type="match status" value="1"/>
</dbReference>
<comment type="subcellular location">
    <subcellularLocation>
        <location evidence="1">Cell membrane</location>
        <topology evidence="1">Multi-pass membrane protein</topology>
    </subcellularLocation>
</comment>
<evidence type="ECO:0000313" key="10">
    <source>
        <dbReference type="Proteomes" id="UP000261739"/>
    </source>
</evidence>
<keyword evidence="5 6" id="KW-0472">Membrane</keyword>
<keyword evidence="2" id="KW-1003">Cell membrane</keyword>
<dbReference type="AlphaFoldDB" id="A0A3D4SZX5"/>
<dbReference type="GO" id="GO:0005886">
    <property type="term" value="C:plasma membrane"/>
    <property type="evidence" value="ECO:0007669"/>
    <property type="project" value="UniProtKB-SubCell"/>
</dbReference>
<evidence type="ECO:0000313" key="9">
    <source>
        <dbReference type="EMBL" id="HCT14635.1"/>
    </source>
</evidence>
<dbReference type="Pfam" id="PF16995">
    <property type="entry name" value="tRNA-synt_2_TM"/>
    <property type="match status" value="1"/>
</dbReference>
<feature type="non-terminal residue" evidence="9">
    <location>
        <position position="503"/>
    </location>
</feature>
<dbReference type="InterPro" id="IPR031553">
    <property type="entry name" value="tRNA-synt_2_TM"/>
</dbReference>
<evidence type="ECO:0000256" key="1">
    <source>
        <dbReference type="ARBA" id="ARBA00004651"/>
    </source>
</evidence>
<gene>
    <name evidence="9" type="ORF">DIW82_07550</name>
</gene>
<sequence length="503" mass="53077">MTSPSPTSPAVGRVPRAIGIALCSYALLGVLLVILGYIDHGVRGLRTDLGLLVLPLPASFAWCVALVFLGGALLAAKRTAWVISVGLLLLLNLANLGLLAYVLGNGGSDDMSALEDSSLPAVVTGNLRELYGDRWILFIIGCVVELLLLIVLLAAGRSFRARTRRGAVLRGIGAWLAGVVCAGVVGAVLVALWPGGLHGADRWWWVVDHAVGVAVTDHNLAGSGPSGIIRLIVSVISALAVIAGAMTLLRSRSDRNALTATEEEILRAMTARYNTTDSLAYFALRHDKSVIFAPDGRSAVTYRVENGVCLASADPLGDPGVWDEAISAWTAMAASYGWTTAVMGASETGAAAYGRHGLTALHLGDEAVLNADDLHLSAPEFRALRQAVARARRAGITVRARRHRDLTDEELRFAEERADLWRDTTDERGFSMALGRLGDPGDGDCVLVEALLDDDVVAELSLVPWGTDGLSLDLMRRSPAAPNGTVETMVVDLVLGQAATTGS</sequence>
<evidence type="ECO:0000259" key="8">
    <source>
        <dbReference type="Pfam" id="PF16995"/>
    </source>
</evidence>
<feature type="domain" description="Lysyl-tRNA synthetase N-terminal transmembrane region" evidence="8">
    <location>
        <begin position="12"/>
        <end position="248"/>
    </location>
</feature>
<dbReference type="GO" id="GO:0016755">
    <property type="term" value="F:aminoacyltransferase activity"/>
    <property type="evidence" value="ECO:0007669"/>
    <property type="project" value="TreeGrafter"/>
</dbReference>
<feature type="transmembrane region" description="Helical" evidence="6">
    <location>
        <begin position="135"/>
        <end position="155"/>
    </location>
</feature>
<dbReference type="Pfam" id="PF09924">
    <property type="entry name" value="LPG_synthase_C"/>
    <property type="match status" value="1"/>
</dbReference>
<dbReference type="InterPro" id="IPR051211">
    <property type="entry name" value="PG_lysyltransferase"/>
</dbReference>
<dbReference type="Proteomes" id="UP000261739">
    <property type="component" value="Unassembled WGS sequence"/>
</dbReference>
<feature type="transmembrane region" description="Helical" evidence="6">
    <location>
        <begin position="50"/>
        <end position="74"/>
    </location>
</feature>
<feature type="transmembrane region" description="Helical" evidence="6">
    <location>
        <begin position="81"/>
        <end position="103"/>
    </location>
</feature>
<feature type="transmembrane region" description="Helical" evidence="6">
    <location>
        <begin position="167"/>
        <end position="193"/>
    </location>
</feature>
<proteinExistence type="predicted"/>
<evidence type="ECO:0000259" key="7">
    <source>
        <dbReference type="Pfam" id="PF09924"/>
    </source>
</evidence>
<feature type="domain" description="Phosphatidylglycerol lysyltransferase C-terminal" evidence="7">
    <location>
        <begin position="268"/>
        <end position="495"/>
    </location>
</feature>
<evidence type="ECO:0000256" key="5">
    <source>
        <dbReference type="ARBA" id="ARBA00023136"/>
    </source>
</evidence>
<dbReference type="GO" id="GO:0055091">
    <property type="term" value="P:phospholipid homeostasis"/>
    <property type="evidence" value="ECO:0007669"/>
    <property type="project" value="TreeGrafter"/>
</dbReference>
<protein>
    <submittedName>
        <fullName evidence="9">Lysine--tRNA ligase</fullName>
    </submittedName>
</protein>
<dbReference type="GO" id="GO:0016874">
    <property type="term" value="F:ligase activity"/>
    <property type="evidence" value="ECO:0007669"/>
    <property type="project" value="UniProtKB-KW"/>
</dbReference>
<feature type="transmembrane region" description="Helical" evidence="6">
    <location>
        <begin position="17"/>
        <end position="38"/>
    </location>
</feature>
<dbReference type="InterPro" id="IPR024320">
    <property type="entry name" value="LPG_synthase_C"/>
</dbReference>
<dbReference type="EMBL" id="DQID01000195">
    <property type="protein sequence ID" value="HCT14635.1"/>
    <property type="molecule type" value="Genomic_DNA"/>
</dbReference>
<accession>A0A3D4SZX5</accession>
<organism evidence="9 10">
    <name type="scientific">Corynebacterium nuruki</name>
    <dbReference type="NCBI Taxonomy" id="1032851"/>
    <lineage>
        <taxon>Bacteria</taxon>
        <taxon>Bacillati</taxon>
        <taxon>Actinomycetota</taxon>
        <taxon>Actinomycetes</taxon>
        <taxon>Mycobacteriales</taxon>
        <taxon>Corynebacteriaceae</taxon>
        <taxon>Corynebacterium</taxon>
    </lineage>
</organism>
<name>A0A3D4SZX5_9CORY</name>
<keyword evidence="9" id="KW-0436">Ligase</keyword>
<dbReference type="STRING" id="863239.GCA_000213935_02464"/>
<evidence type="ECO:0000256" key="6">
    <source>
        <dbReference type="SAM" id="Phobius"/>
    </source>
</evidence>
<feature type="transmembrane region" description="Helical" evidence="6">
    <location>
        <begin position="228"/>
        <end position="249"/>
    </location>
</feature>
<evidence type="ECO:0000256" key="2">
    <source>
        <dbReference type="ARBA" id="ARBA00022475"/>
    </source>
</evidence>
<reference evidence="9 10" key="1">
    <citation type="journal article" date="2018" name="Nat. Biotechnol.">
        <title>A standardized bacterial taxonomy based on genome phylogeny substantially revises the tree of life.</title>
        <authorList>
            <person name="Parks D.H."/>
            <person name="Chuvochina M."/>
            <person name="Waite D.W."/>
            <person name="Rinke C."/>
            <person name="Skarshewski A."/>
            <person name="Chaumeil P.A."/>
            <person name="Hugenholtz P."/>
        </authorList>
    </citation>
    <scope>NUCLEOTIDE SEQUENCE [LARGE SCALE GENOMIC DNA]</scope>
    <source>
        <strain evidence="9">UBA11247</strain>
    </source>
</reference>
<dbReference type="PANTHER" id="PTHR34697">
    <property type="entry name" value="PHOSPHATIDYLGLYCEROL LYSYLTRANSFERASE"/>
    <property type="match status" value="1"/>
</dbReference>
<evidence type="ECO:0000256" key="4">
    <source>
        <dbReference type="ARBA" id="ARBA00022989"/>
    </source>
</evidence>
<comment type="caution">
    <text evidence="9">The sequence shown here is derived from an EMBL/GenBank/DDBJ whole genome shotgun (WGS) entry which is preliminary data.</text>
</comment>
<keyword evidence="3 6" id="KW-0812">Transmembrane</keyword>
<evidence type="ECO:0000256" key="3">
    <source>
        <dbReference type="ARBA" id="ARBA00022692"/>
    </source>
</evidence>